<dbReference type="EMBL" id="MK072081">
    <property type="protein sequence ID" value="AYV78522.1"/>
    <property type="molecule type" value="Genomic_DNA"/>
</dbReference>
<proteinExistence type="predicted"/>
<gene>
    <name evidence="7" type="ORF">Edafosvirus16_21</name>
</gene>
<feature type="transmembrane region" description="Helical" evidence="5">
    <location>
        <begin position="40"/>
        <end position="58"/>
    </location>
</feature>
<feature type="transmembrane region" description="Helical" evidence="5">
    <location>
        <begin position="78"/>
        <end position="101"/>
    </location>
</feature>
<reference evidence="7" key="1">
    <citation type="submission" date="2018-10" db="EMBL/GenBank/DDBJ databases">
        <title>Hidden diversity of soil giant viruses.</title>
        <authorList>
            <person name="Schulz F."/>
            <person name="Alteio L."/>
            <person name="Goudeau D."/>
            <person name="Ryan E.M."/>
            <person name="Malmstrom R.R."/>
            <person name="Blanchard J."/>
            <person name="Woyke T."/>
        </authorList>
    </citation>
    <scope>NUCLEOTIDE SEQUENCE</scope>
    <source>
        <strain evidence="7">EDV1</strain>
    </source>
</reference>
<comment type="subcellular location">
    <subcellularLocation>
        <location evidence="1">Membrane</location>
    </subcellularLocation>
</comment>
<keyword evidence="3 5" id="KW-1133">Transmembrane helix</keyword>
<name>A0A3G4ZUD9_9VIRU</name>
<dbReference type="InterPro" id="IPR050307">
    <property type="entry name" value="Sterol_Desaturase_Related"/>
</dbReference>
<dbReference type="GO" id="GO:0005506">
    <property type="term" value="F:iron ion binding"/>
    <property type="evidence" value="ECO:0007669"/>
    <property type="project" value="InterPro"/>
</dbReference>
<feature type="domain" description="Fatty acid hydroxylase" evidence="6">
    <location>
        <begin position="83"/>
        <end position="211"/>
    </location>
</feature>
<dbReference type="InterPro" id="IPR006694">
    <property type="entry name" value="Fatty_acid_hydroxylase"/>
</dbReference>
<dbReference type="GO" id="GO:0008610">
    <property type="term" value="P:lipid biosynthetic process"/>
    <property type="evidence" value="ECO:0007669"/>
    <property type="project" value="InterPro"/>
</dbReference>
<keyword evidence="4 5" id="KW-0472">Membrane</keyword>
<feature type="transmembrane region" description="Helical" evidence="5">
    <location>
        <begin position="6"/>
        <end position="28"/>
    </location>
</feature>
<organism evidence="7">
    <name type="scientific">Edafosvirus sp</name>
    <dbReference type="NCBI Taxonomy" id="2487765"/>
    <lineage>
        <taxon>Viruses</taxon>
        <taxon>Varidnaviria</taxon>
        <taxon>Bamfordvirae</taxon>
        <taxon>Nucleocytoviricota</taxon>
        <taxon>Megaviricetes</taxon>
        <taxon>Imitervirales</taxon>
        <taxon>Mimiviridae</taxon>
        <taxon>Klosneuvirinae</taxon>
    </lineage>
</organism>
<evidence type="ECO:0000256" key="2">
    <source>
        <dbReference type="ARBA" id="ARBA00022692"/>
    </source>
</evidence>
<dbReference type="Pfam" id="PF04116">
    <property type="entry name" value="FA_hydroxylase"/>
    <property type="match status" value="1"/>
</dbReference>
<evidence type="ECO:0000256" key="4">
    <source>
        <dbReference type="ARBA" id="ARBA00023136"/>
    </source>
</evidence>
<evidence type="ECO:0000256" key="5">
    <source>
        <dbReference type="SAM" id="Phobius"/>
    </source>
</evidence>
<evidence type="ECO:0000256" key="3">
    <source>
        <dbReference type="ARBA" id="ARBA00022989"/>
    </source>
</evidence>
<evidence type="ECO:0000313" key="7">
    <source>
        <dbReference type="EMBL" id="AYV78522.1"/>
    </source>
</evidence>
<accession>A0A3G4ZUD9</accession>
<sequence>MLLETAIHALPYPIFIMTFAFVIDRLSVNNTMTYKKLRSAMVSGFNIYMLSVFDVLKYNYRPSFLKIYYNINDYSIQWLIFSFIFGIVAIDILLWFAHYCLHNKKIFKWIHAYHHQFTIPNAFDFSAAHPIELFSVYSMYSVIPLFFPIYVGILQFHGLLSNVLGILSHGNGLRLFSKFIDSDFHNTHHAIHSTNYGIGIFTSYWDKLFGTYTPPKIRAV</sequence>
<dbReference type="GO" id="GO:0016020">
    <property type="term" value="C:membrane"/>
    <property type="evidence" value="ECO:0007669"/>
    <property type="project" value="UniProtKB-SubCell"/>
</dbReference>
<evidence type="ECO:0000259" key="6">
    <source>
        <dbReference type="Pfam" id="PF04116"/>
    </source>
</evidence>
<evidence type="ECO:0000256" key="1">
    <source>
        <dbReference type="ARBA" id="ARBA00004370"/>
    </source>
</evidence>
<dbReference type="GO" id="GO:0016491">
    <property type="term" value="F:oxidoreductase activity"/>
    <property type="evidence" value="ECO:0007669"/>
    <property type="project" value="InterPro"/>
</dbReference>
<protein>
    <submittedName>
        <fullName evidence="7">Fatty acid hydroxylase</fullName>
    </submittedName>
</protein>
<dbReference type="PANTHER" id="PTHR11863">
    <property type="entry name" value="STEROL DESATURASE"/>
    <property type="match status" value="1"/>
</dbReference>
<keyword evidence="2 5" id="KW-0812">Transmembrane</keyword>